<dbReference type="InterPro" id="IPR036928">
    <property type="entry name" value="AS_sf"/>
</dbReference>
<feature type="active site" description="Acyl-ester intermediate" evidence="5">
    <location>
        <position position="212"/>
    </location>
</feature>
<evidence type="ECO:0000256" key="6">
    <source>
        <dbReference type="PIRSR" id="PIRSR001221-2"/>
    </source>
</evidence>
<dbReference type="FunFam" id="3.90.1300.10:FF:000003">
    <property type="entry name" value="Amidase signature enzyme"/>
    <property type="match status" value="1"/>
</dbReference>
<dbReference type="EC" id="3.5.1.4" evidence="3"/>
<protein>
    <recommendedName>
        <fullName evidence="3">amidase</fullName>
        <ecNumber evidence="3">3.5.1.4</ecNumber>
    </recommendedName>
</protein>
<dbReference type="GO" id="GO:0004040">
    <property type="term" value="F:amidase activity"/>
    <property type="evidence" value="ECO:0007669"/>
    <property type="project" value="UniProtKB-EC"/>
</dbReference>
<dbReference type="InterPro" id="IPR023631">
    <property type="entry name" value="Amidase_dom"/>
</dbReference>
<dbReference type="PROSITE" id="PS00571">
    <property type="entry name" value="AMIDASES"/>
    <property type="match status" value="1"/>
</dbReference>
<dbReference type="EMBL" id="JANIEX010000145">
    <property type="protein sequence ID" value="KAJ3572368.1"/>
    <property type="molecule type" value="Genomic_DNA"/>
</dbReference>
<dbReference type="AlphaFoldDB" id="A0AAD5YY67"/>
<evidence type="ECO:0000256" key="4">
    <source>
        <dbReference type="ARBA" id="ARBA00022801"/>
    </source>
</evidence>
<dbReference type="Pfam" id="PF01425">
    <property type="entry name" value="Amidase"/>
    <property type="match status" value="1"/>
</dbReference>
<feature type="binding site" evidence="6">
    <location>
        <position position="162"/>
    </location>
    <ligand>
        <name>substrate</name>
    </ligand>
</feature>
<comment type="similarity">
    <text evidence="2">Belongs to the amidase family.</text>
</comment>
<reference evidence="8" key="1">
    <citation type="submission" date="2022-07" db="EMBL/GenBank/DDBJ databases">
        <title>Genome Sequence of Leucocoprinus birnbaumii.</title>
        <authorList>
            <person name="Buettner E."/>
        </authorList>
    </citation>
    <scope>NUCLEOTIDE SEQUENCE</scope>
    <source>
        <strain evidence="8">VT141</strain>
    </source>
</reference>
<evidence type="ECO:0000313" key="8">
    <source>
        <dbReference type="EMBL" id="KAJ3572368.1"/>
    </source>
</evidence>
<dbReference type="InterPro" id="IPR020556">
    <property type="entry name" value="Amidase_CS"/>
</dbReference>
<feature type="binding site" evidence="6">
    <location>
        <begin position="209"/>
        <end position="212"/>
    </location>
    <ligand>
        <name>substrate</name>
    </ligand>
</feature>
<comment type="caution">
    <text evidence="8">The sequence shown here is derived from an EMBL/GenBank/DDBJ whole genome shotgun (WGS) entry which is preliminary data.</text>
</comment>
<keyword evidence="9" id="KW-1185">Reference proteome</keyword>
<evidence type="ECO:0000256" key="3">
    <source>
        <dbReference type="ARBA" id="ARBA00012922"/>
    </source>
</evidence>
<evidence type="ECO:0000256" key="2">
    <source>
        <dbReference type="ARBA" id="ARBA00009199"/>
    </source>
</evidence>
<feature type="active site" description="Charge relay system" evidence="5">
    <location>
        <position position="113"/>
    </location>
</feature>
<proteinExistence type="inferred from homology"/>
<dbReference type="PIRSF" id="PIRSF001221">
    <property type="entry name" value="Amidase_fungi"/>
    <property type="match status" value="1"/>
</dbReference>
<evidence type="ECO:0000259" key="7">
    <source>
        <dbReference type="Pfam" id="PF01425"/>
    </source>
</evidence>
<evidence type="ECO:0000313" key="9">
    <source>
        <dbReference type="Proteomes" id="UP001213000"/>
    </source>
</evidence>
<name>A0AAD5YY67_9AGAR</name>
<dbReference type="SUPFAM" id="SSF75304">
    <property type="entry name" value="Amidase signature (AS) enzymes"/>
    <property type="match status" value="1"/>
</dbReference>
<dbReference type="Proteomes" id="UP001213000">
    <property type="component" value="Unassembled WGS sequence"/>
</dbReference>
<comment type="catalytic activity">
    <reaction evidence="1">
        <text>a monocarboxylic acid amide + H2O = a monocarboxylate + NH4(+)</text>
        <dbReference type="Rhea" id="RHEA:12020"/>
        <dbReference type="ChEBI" id="CHEBI:15377"/>
        <dbReference type="ChEBI" id="CHEBI:28938"/>
        <dbReference type="ChEBI" id="CHEBI:35757"/>
        <dbReference type="ChEBI" id="CHEBI:83628"/>
        <dbReference type="EC" id="3.5.1.4"/>
    </reaction>
</comment>
<gene>
    <name evidence="8" type="ORF">NP233_g3128</name>
</gene>
<dbReference type="PANTHER" id="PTHR46072:SF11">
    <property type="entry name" value="AMIDASE-RELATED"/>
    <property type="match status" value="1"/>
</dbReference>
<organism evidence="8 9">
    <name type="scientific">Leucocoprinus birnbaumii</name>
    <dbReference type="NCBI Taxonomy" id="56174"/>
    <lineage>
        <taxon>Eukaryota</taxon>
        <taxon>Fungi</taxon>
        <taxon>Dikarya</taxon>
        <taxon>Basidiomycota</taxon>
        <taxon>Agaricomycotina</taxon>
        <taxon>Agaricomycetes</taxon>
        <taxon>Agaricomycetidae</taxon>
        <taxon>Agaricales</taxon>
        <taxon>Agaricineae</taxon>
        <taxon>Agaricaceae</taxon>
        <taxon>Leucocoprinus</taxon>
    </lineage>
</organism>
<evidence type="ECO:0000256" key="1">
    <source>
        <dbReference type="ARBA" id="ARBA00001311"/>
    </source>
</evidence>
<feature type="active site" description="Charge relay system" evidence="5">
    <location>
        <position position="188"/>
    </location>
</feature>
<feature type="domain" description="Amidase" evidence="7">
    <location>
        <begin position="58"/>
        <end position="536"/>
    </location>
</feature>
<dbReference type="Gene3D" id="3.90.1300.10">
    <property type="entry name" value="Amidase signature (AS) domain"/>
    <property type="match status" value="1"/>
</dbReference>
<accession>A0AAD5YY67</accession>
<sequence length="564" mass="61261">MWPFSPSYLTVVNQKRDQRARALETATSYTAEHHEFIKATATEIVSRIKNKEWTASQVLEAYIARAKLAQEQTNCLTEVMFESAREQAKALDAEFAKTGELKGPLHGVPMSIKEQFEIKGYDTSVGFTTWANNPATTNSDIVETLLNAGAVPFVKTNIPQTMFAFECSNPLWGRTTNPYNEKYTSGGSSGGEAALLGMDGSALGIGTDIGGSLRIPAAYCGIYSLKPSSARVSLGGAKGPNAGFEGIRSVAGPMGRSIDDLELCARTIYGVQGRNHDVAPIPFRDTSLPSKPKFDGFVKASPACKRAVLETVEALRKEGHECVEIELPSAVEAFSIFVGISSGDGYKTMLRQIGPDPREPAIRLVSITPNLPGFIRGFLAWIIENVVGDSYFAVSLRNARPKPVHEYHSFIARRNAFTADIYKKVWEKYDIDGLIGPVQAVPQLPNGGCNNFLPIAEATTYWNLVDHPAGIIPVTRADSTRDQVTEEWWKEPGHGSKVLETGLFGGSKALYNPEAVHGMPVAIQVVGQRWEDEKVLAMMRVVDGALGSGRGFGPGAWDSQAKQT</sequence>
<feature type="binding site" evidence="6">
    <location>
        <position position="188"/>
    </location>
    <ligand>
        <name>substrate</name>
    </ligand>
</feature>
<dbReference type="PANTHER" id="PTHR46072">
    <property type="entry name" value="AMIDASE-RELATED-RELATED"/>
    <property type="match status" value="1"/>
</dbReference>
<evidence type="ECO:0000256" key="5">
    <source>
        <dbReference type="PIRSR" id="PIRSR001221-1"/>
    </source>
</evidence>
<keyword evidence="4" id="KW-0378">Hydrolase</keyword>